<evidence type="ECO:0000256" key="1">
    <source>
        <dbReference type="SAM" id="Phobius"/>
    </source>
</evidence>
<dbReference type="AlphaFoldDB" id="A0A0F6RB40"/>
<dbReference type="RefSeq" id="WP_046560444.1">
    <property type="nucleotide sequence ID" value="NZ_CP010975.1"/>
</dbReference>
<evidence type="ECO:0008006" key="4">
    <source>
        <dbReference type="Google" id="ProtNLM"/>
    </source>
</evidence>
<keyword evidence="1" id="KW-1133">Transmembrane helix</keyword>
<evidence type="ECO:0000313" key="3">
    <source>
        <dbReference type="Proteomes" id="UP000034071"/>
    </source>
</evidence>
<organism evidence="2 3">
    <name type="scientific">Kangiella geojedonensis</name>
    <dbReference type="NCBI Taxonomy" id="914150"/>
    <lineage>
        <taxon>Bacteria</taxon>
        <taxon>Pseudomonadati</taxon>
        <taxon>Pseudomonadota</taxon>
        <taxon>Gammaproteobacteria</taxon>
        <taxon>Kangiellales</taxon>
        <taxon>Kangiellaceae</taxon>
        <taxon>Kangiella</taxon>
    </lineage>
</organism>
<dbReference type="KEGG" id="kge:TQ33_0244"/>
<keyword evidence="1" id="KW-0472">Membrane</keyword>
<dbReference type="OrthoDB" id="9785445at2"/>
<keyword evidence="3" id="KW-1185">Reference proteome</keyword>
<gene>
    <name evidence="2" type="ORF">TQ33_0244</name>
</gene>
<dbReference type="Proteomes" id="UP000034071">
    <property type="component" value="Chromosome"/>
</dbReference>
<evidence type="ECO:0000313" key="2">
    <source>
        <dbReference type="EMBL" id="AKE51233.1"/>
    </source>
</evidence>
<accession>A0A0F6RB40</accession>
<proteinExistence type="predicted"/>
<keyword evidence="1" id="KW-0812">Transmembrane</keyword>
<protein>
    <recommendedName>
        <fullName evidence="4">Transmembrane protein</fullName>
    </recommendedName>
</protein>
<reference evidence="2 3" key="1">
    <citation type="submission" date="2015-02" db="EMBL/GenBank/DDBJ databases">
        <title>Complete genome sequence of Kangiella geojedonensis strain YCS-5T.</title>
        <authorList>
            <person name="Kim K.M."/>
        </authorList>
    </citation>
    <scope>NUCLEOTIDE SEQUENCE [LARGE SCALE GENOMIC DNA]</scope>
    <source>
        <strain evidence="2 3">YCS-5</strain>
    </source>
</reference>
<dbReference type="EMBL" id="CP010975">
    <property type="protein sequence ID" value="AKE51233.1"/>
    <property type="molecule type" value="Genomic_DNA"/>
</dbReference>
<dbReference type="STRING" id="914150.TQ33_0244"/>
<name>A0A0F6RB40_9GAMM</name>
<sequence>MSQQTVDPKQRTKNRRVVSGLVLLFAAPVILAYVAHYMGWFNVATQNNGTLLQTPYPHFEQFEWTSADDETLHFRDFETKWWWVYLPESDDCAITCDTTIKWLTRNHLALGKQADKLKRLVVFPSSINYQDKVEDAEKIVLGKGSAKNTTSELERGKVYLMDPHGNLFMQYEPVKNQEEAIASSKGLRDDARKAMKVTGL</sequence>
<feature type="transmembrane region" description="Helical" evidence="1">
    <location>
        <begin position="21"/>
        <end position="40"/>
    </location>
</feature>
<dbReference type="HOGENOM" id="CLU_109681_2_0_6"/>